<feature type="compositionally biased region" description="Polar residues" evidence="1">
    <location>
        <begin position="25"/>
        <end position="35"/>
    </location>
</feature>
<proteinExistence type="predicted"/>
<dbReference type="Proteomes" id="UP000784294">
    <property type="component" value="Unassembled WGS sequence"/>
</dbReference>
<evidence type="ECO:0000313" key="3">
    <source>
        <dbReference type="EMBL" id="VEL34990.1"/>
    </source>
</evidence>
<dbReference type="OrthoDB" id="6219733at2759"/>
<accession>A0A3S5FFZ7</accession>
<keyword evidence="4" id="KW-1185">Reference proteome</keyword>
<feature type="transmembrane region" description="Helical" evidence="2">
    <location>
        <begin position="100"/>
        <end position="133"/>
    </location>
</feature>
<sequence>MNHGNTCNSIRRKRLKSGLAKSSGRLVNSRPTDGLSSPYSSSYPAADHMLLPGLLNGKPCHNFSPLFNTMMNQTKPAVEARDQAPKLLIPRQMSNRGSTIIRWAGILLVVSGLGCVGLVLLLCLVVLLPAFLANGGLSERSRSLGSLSIAPDSDGGGGTVPRCFTCDNYASLSASKPVKPGSASGLAVLGGKPVAGGHVRLSKGYQPDKGVYNENTPRLDSIEGKSRTHIKFRYLELVFCLNCFQCMH</sequence>
<dbReference type="EMBL" id="CAAALY010248823">
    <property type="protein sequence ID" value="VEL34990.1"/>
    <property type="molecule type" value="Genomic_DNA"/>
</dbReference>
<protein>
    <submittedName>
        <fullName evidence="3">Uncharacterized protein</fullName>
    </submittedName>
</protein>
<keyword evidence="2" id="KW-0812">Transmembrane</keyword>
<evidence type="ECO:0000256" key="2">
    <source>
        <dbReference type="SAM" id="Phobius"/>
    </source>
</evidence>
<organism evidence="3 4">
    <name type="scientific">Protopolystoma xenopodis</name>
    <dbReference type="NCBI Taxonomy" id="117903"/>
    <lineage>
        <taxon>Eukaryota</taxon>
        <taxon>Metazoa</taxon>
        <taxon>Spiralia</taxon>
        <taxon>Lophotrochozoa</taxon>
        <taxon>Platyhelminthes</taxon>
        <taxon>Monogenea</taxon>
        <taxon>Polyopisthocotylea</taxon>
        <taxon>Polystomatidea</taxon>
        <taxon>Polystomatidae</taxon>
        <taxon>Protopolystoma</taxon>
    </lineage>
</organism>
<reference evidence="3" key="1">
    <citation type="submission" date="2018-11" db="EMBL/GenBank/DDBJ databases">
        <authorList>
            <consortium name="Pathogen Informatics"/>
        </authorList>
    </citation>
    <scope>NUCLEOTIDE SEQUENCE</scope>
</reference>
<keyword evidence="2" id="KW-1133">Transmembrane helix</keyword>
<dbReference type="AlphaFoldDB" id="A0A3S5FFZ7"/>
<comment type="caution">
    <text evidence="3">The sequence shown here is derived from an EMBL/GenBank/DDBJ whole genome shotgun (WGS) entry which is preliminary data.</text>
</comment>
<feature type="region of interest" description="Disordered" evidence="1">
    <location>
        <begin position="19"/>
        <end position="39"/>
    </location>
</feature>
<keyword evidence="2" id="KW-0472">Membrane</keyword>
<gene>
    <name evidence="3" type="ORF">PXEA_LOCUS28430</name>
</gene>
<name>A0A3S5FFZ7_9PLAT</name>
<evidence type="ECO:0000313" key="4">
    <source>
        <dbReference type="Proteomes" id="UP000784294"/>
    </source>
</evidence>
<evidence type="ECO:0000256" key="1">
    <source>
        <dbReference type="SAM" id="MobiDB-lite"/>
    </source>
</evidence>